<dbReference type="PANTHER" id="PTHR45613">
    <property type="entry name" value="PENTATRICOPEPTIDE REPEAT-CONTAINING PROTEIN"/>
    <property type="match status" value="1"/>
</dbReference>
<organism evidence="3 4">
    <name type="scientific">Brassica napus</name>
    <name type="common">Rape</name>
    <dbReference type="NCBI Taxonomy" id="3708"/>
    <lineage>
        <taxon>Eukaryota</taxon>
        <taxon>Viridiplantae</taxon>
        <taxon>Streptophyta</taxon>
        <taxon>Embryophyta</taxon>
        <taxon>Tracheophyta</taxon>
        <taxon>Spermatophyta</taxon>
        <taxon>Magnoliopsida</taxon>
        <taxon>eudicotyledons</taxon>
        <taxon>Gunneridae</taxon>
        <taxon>Pentapetalae</taxon>
        <taxon>rosids</taxon>
        <taxon>malvids</taxon>
        <taxon>Brassicales</taxon>
        <taxon>Brassicaceae</taxon>
        <taxon>Brassiceae</taxon>
        <taxon>Brassica</taxon>
    </lineage>
</organism>
<feature type="repeat" description="PPR" evidence="2">
    <location>
        <begin position="112"/>
        <end position="146"/>
    </location>
</feature>
<evidence type="ECO:0000313" key="3">
    <source>
        <dbReference type="EMBL" id="KAH0923214.1"/>
    </source>
</evidence>
<dbReference type="Pfam" id="PF13041">
    <property type="entry name" value="PPR_2"/>
    <property type="match status" value="1"/>
</dbReference>
<dbReference type="Gene3D" id="1.25.40.10">
    <property type="entry name" value="Tetratricopeptide repeat domain"/>
    <property type="match status" value="2"/>
</dbReference>
<accession>A0ABQ8D1I3</accession>
<dbReference type="InterPro" id="IPR011990">
    <property type="entry name" value="TPR-like_helical_dom_sf"/>
</dbReference>
<name>A0ABQ8D1I3_BRANA</name>
<feature type="repeat" description="PPR" evidence="2">
    <location>
        <begin position="77"/>
        <end position="111"/>
    </location>
</feature>
<dbReference type="NCBIfam" id="TIGR00756">
    <property type="entry name" value="PPR"/>
    <property type="match status" value="3"/>
</dbReference>
<keyword evidence="1" id="KW-0677">Repeat</keyword>
<dbReference type="PROSITE" id="PS51375">
    <property type="entry name" value="PPR"/>
    <property type="match status" value="3"/>
</dbReference>
<proteinExistence type="predicted"/>
<sequence length="163" mass="18579">MHEKGIVPDVITYSCMIYGFCISGRWSDGERLLREMVEKDINPNVVKHIDQCIGQRRQVHCADELYSEMLHMGVYPNTVTYNSMIDGLCRQNRLDEAKRTFDSMGSKGCSPKVVTFTTLINGYCKAGKVDDGMELAHEMYQRGIVADEVTYKTLIYGFRHVGH</sequence>
<keyword evidence="4" id="KW-1185">Reference proteome</keyword>
<protein>
    <recommendedName>
        <fullName evidence="5">Pentatricopeptide repeat-containing protein</fullName>
    </recommendedName>
</protein>
<dbReference type="InterPro" id="IPR002885">
    <property type="entry name" value="PPR_rpt"/>
</dbReference>
<gene>
    <name evidence="3" type="ORF">HID58_023232</name>
</gene>
<dbReference type="Proteomes" id="UP000824890">
    <property type="component" value="Unassembled WGS sequence"/>
</dbReference>
<dbReference type="PANTHER" id="PTHR45613:SF207">
    <property type="entry name" value="OS08G0300700 PROTEIN"/>
    <property type="match status" value="1"/>
</dbReference>
<feature type="repeat" description="PPR" evidence="2">
    <location>
        <begin position="9"/>
        <end position="43"/>
    </location>
</feature>
<reference evidence="3 4" key="1">
    <citation type="submission" date="2021-05" db="EMBL/GenBank/DDBJ databases">
        <title>Genome Assembly of Synthetic Allotetraploid Brassica napus Reveals Homoeologous Exchanges between Subgenomes.</title>
        <authorList>
            <person name="Davis J.T."/>
        </authorList>
    </citation>
    <scope>NUCLEOTIDE SEQUENCE [LARGE SCALE GENOMIC DNA]</scope>
    <source>
        <strain evidence="4">cv. Da-Ae</strain>
        <tissue evidence="3">Seedling</tissue>
    </source>
</reference>
<dbReference type="EMBL" id="JAGKQM010000006">
    <property type="protein sequence ID" value="KAH0923214.1"/>
    <property type="molecule type" value="Genomic_DNA"/>
</dbReference>
<evidence type="ECO:0000256" key="1">
    <source>
        <dbReference type="ARBA" id="ARBA00022737"/>
    </source>
</evidence>
<comment type="caution">
    <text evidence="3">The sequence shown here is derived from an EMBL/GenBank/DDBJ whole genome shotgun (WGS) entry which is preliminary data.</text>
</comment>
<dbReference type="Pfam" id="PF12854">
    <property type="entry name" value="PPR_1"/>
    <property type="match status" value="1"/>
</dbReference>
<evidence type="ECO:0008006" key="5">
    <source>
        <dbReference type="Google" id="ProtNLM"/>
    </source>
</evidence>
<evidence type="ECO:0000256" key="2">
    <source>
        <dbReference type="PROSITE-ProRule" id="PRU00708"/>
    </source>
</evidence>
<evidence type="ECO:0000313" key="4">
    <source>
        <dbReference type="Proteomes" id="UP000824890"/>
    </source>
</evidence>